<sequence length="348" mass="40701">MDQSNFIANRQLLQDEHALYLRKYHKWMLESISHPSQLANKKLEYYSNELKKVEREMLQLDEAEESRERQRAESRRKEPEYILEMWRKHMFEEQPLDELFLQEFSEWLKKNRPRFFDKPSQKTRELDEPPSEYTCTRCSRPDVESHKSSSQEELDHSIDAEVVESHEDHTLAVIELTEETGSSIHTSETREHHESLINTLVDIGDESPPRKQRGRRQPRKARDSLADSNPDWRTRQEPNDMAHQQGLEAAGITLQVILPASLFQMSRTSWSNGRGQRKQGGPSNEMINLGKPKKVFNSNESQMVAIHVPLHLSAFNTLSSRHTRINARARKETRLKKDELELGPESSK</sequence>
<protein>
    <submittedName>
        <fullName evidence="3">Uncharacterized protein</fullName>
    </submittedName>
</protein>
<feature type="coiled-coil region" evidence="1">
    <location>
        <begin position="36"/>
        <end position="75"/>
    </location>
</feature>
<evidence type="ECO:0000313" key="3">
    <source>
        <dbReference type="EMBL" id="KIL58407.1"/>
    </source>
</evidence>
<keyword evidence="4" id="KW-1185">Reference proteome</keyword>
<evidence type="ECO:0000256" key="2">
    <source>
        <dbReference type="SAM" id="MobiDB-lite"/>
    </source>
</evidence>
<feature type="compositionally biased region" description="Basic and acidic residues" evidence="2">
    <location>
        <begin position="118"/>
        <end position="127"/>
    </location>
</feature>
<feature type="compositionally biased region" description="Basic and acidic residues" evidence="2">
    <location>
        <begin position="139"/>
        <end position="155"/>
    </location>
</feature>
<reference evidence="3 4" key="1">
    <citation type="submission" date="2014-04" db="EMBL/GenBank/DDBJ databases">
        <title>Evolutionary Origins and Diversification of the Mycorrhizal Mutualists.</title>
        <authorList>
            <consortium name="DOE Joint Genome Institute"/>
            <consortium name="Mycorrhizal Genomics Consortium"/>
            <person name="Kohler A."/>
            <person name="Kuo A."/>
            <person name="Nagy L.G."/>
            <person name="Floudas D."/>
            <person name="Copeland A."/>
            <person name="Barry K.W."/>
            <person name="Cichocki N."/>
            <person name="Veneault-Fourrey C."/>
            <person name="LaButti K."/>
            <person name="Lindquist E.A."/>
            <person name="Lipzen A."/>
            <person name="Lundell T."/>
            <person name="Morin E."/>
            <person name="Murat C."/>
            <person name="Riley R."/>
            <person name="Ohm R."/>
            <person name="Sun H."/>
            <person name="Tunlid A."/>
            <person name="Henrissat B."/>
            <person name="Grigoriev I.V."/>
            <person name="Hibbett D.S."/>
            <person name="Martin F."/>
        </authorList>
    </citation>
    <scope>NUCLEOTIDE SEQUENCE [LARGE SCALE GENOMIC DNA]</scope>
    <source>
        <strain evidence="3 4">Koide BX008</strain>
    </source>
</reference>
<dbReference type="AlphaFoldDB" id="A0A0C2WAX3"/>
<organism evidence="3 4">
    <name type="scientific">Amanita muscaria (strain Koide BX008)</name>
    <dbReference type="NCBI Taxonomy" id="946122"/>
    <lineage>
        <taxon>Eukaryota</taxon>
        <taxon>Fungi</taxon>
        <taxon>Dikarya</taxon>
        <taxon>Basidiomycota</taxon>
        <taxon>Agaricomycotina</taxon>
        <taxon>Agaricomycetes</taxon>
        <taxon>Agaricomycetidae</taxon>
        <taxon>Agaricales</taxon>
        <taxon>Pluteineae</taxon>
        <taxon>Amanitaceae</taxon>
        <taxon>Amanita</taxon>
    </lineage>
</organism>
<dbReference type="EMBL" id="KN818339">
    <property type="protein sequence ID" value="KIL58407.1"/>
    <property type="molecule type" value="Genomic_DNA"/>
</dbReference>
<evidence type="ECO:0000313" key="4">
    <source>
        <dbReference type="Proteomes" id="UP000054549"/>
    </source>
</evidence>
<feature type="region of interest" description="Disordered" evidence="2">
    <location>
        <begin position="269"/>
        <end position="289"/>
    </location>
</feature>
<proteinExistence type="predicted"/>
<feature type="compositionally biased region" description="Basic and acidic residues" evidence="2">
    <location>
        <begin position="220"/>
        <end position="237"/>
    </location>
</feature>
<evidence type="ECO:0000256" key="1">
    <source>
        <dbReference type="SAM" id="Coils"/>
    </source>
</evidence>
<gene>
    <name evidence="3" type="ORF">M378DRAFT_181301</name>
</gene>
<dbReference type="InParanoid" id="A0A0C2WAX3"/>
<keyword evidence="1" id="KW-0175">Coiled coil</keyword>
<feature type="region of interest" description="Disordered" evidence="2">
    <location>
        <begin position="200"/>
        <end position="237"/>
    </location>
</feature>
<dbReference type="Proteomes" id="UP000054549">
    <property type="component" value="Unassembled WGS sequence"/>
</dbReference>
<feature type="compositionally biased region" description="Basic residues" evidence="2">
    <location>
        <begin position="210"/>
        <end position="219"/>
    </location>
</feature>
<accession>A0A0C2WAX3</accession>
<feature type="region of interest" description="Disordered" evidence="2">
    <location>
        <begin position="118"/>
        <end position="155"/>
    </location>
</feature>
<name>A0A0C2WAX3_AMAMK</name>
<dbReference type="HOGENOM" id="CLU_796856_0_0_1"/>